<keyword evidence="3" id="KW-1185">Reference proteome</keyword>
<reference evidence="2 3" key="1">
    <citation type="submission" date="2019-08" db="EMBL/GenBank/DDBJ databases">
        <title>Bradyrhizobium hipponensis sp. nov., a rhizobium isolated from a Lupinus angustifolius root nodule in Tunisia.</title>
        <authorList>
            <person name="Off K."/>
            <person name="Rejili M."/>
            <person name="Mars M."/>
            <person name="Brachmann A."/>
            <person name="Marin M."/>
        </authorList>
    </citation>
    <scope>NUCLEOTIDE SEQUENCE [LARGE SCALE GENOMIC DNA]</scope>
    <source>
        <strain evidence="2 3">CTAW11</strain>
    </source>
</reference>
<comment type="caution">
    <text evidence="2">The sequence shown here is derived from an EMBL/GenBank/DDBJ whole genome shotgun (WGS) entry which is preliminary data.</text>
</comment>
<evidence type="ECO:0000313" key="2">
    <source>
        <dbReference type="EMBL" id="TYL69839.1"/>
    </source>
</evidence>
<dbReference type="OrthoDB" id="9924995at2"/>
<accession>A0A5S4VWL1</accession>
<sequence length="73" mass="7981">MRLNADLESGRSLISHPRRKAGKGAVKLVHNEKRDAASLKPPPNAYRLAEARMKSVGDACFSLLFAGSMSPFR</sequence>
<feature type="region of interest" description="Disordered" evidence="1">
    <location>
        <begin position="1"/>
        <end position="23"/>
    </location>
</feature>
<gene>
    <name evidence="2" type="ORF">FXB38_42265</name>
</gene>
<protein>
    <submittedName>
        <fullName evidence="2">Uncharacterized protein</fullName>
    </submittedName>
</protein>
<dbReference type="Proteomes" id="UP000324853">
    <property type="component" value="Unassembled WGS sequence"/>
</dbReference>
<dbReference type="RefSeq" id="WP_148756742.1">
    <property type="nucleotide sequence ID" value="NZ_VSSR01000163.1"/>
</dbReference>
<proteinExistence type="predicted"/>
<dbReference type="EMBL" id="VSSR01000163">
    <property type="protein sequence ID" value="TYL69839.1"/>
    <property type="molecule type" value="Genomic_DNA"/>
</dbReference>
<evidence type="ECO:0000313" key="3">
    <source>
        <dbReference type="Proteomes" id="UP000324853"/>
    </source>
</evidence>
<feature type="non-terminal residue" evidence="2">
    <location>
        <position position="73"/>
    </location>
</feature>
<name>A0A5S4VWL1_9BRAD</name>
<organism evidence="2 3">
    <name type="scientific">Bradyrhizobium cytisi</name>
    <dbReference type="NCBI Taxonomy" id="515489"/>
    <lineage>
        <taxon>Bacteria</taxon>
        <taxon>Pseudomonadati</taxon>
        <taxon>Pseudomonadota</taxon>
        <taxon>Alphaproteobacteria</taxon>
        <taxon>Hyphomicrobiales</taxon>
        <taxon>Nitrobacteraceae</taxon>
        <taxon>Bradyrhizobium</taxon>
    </lineage>
</organism>
<evidence type="ECO:0000256" key="1">
    <source>
        <dbReference type="SAM" id="MobiDB-lite"/>
    </source>
</evidence>
<dbReference type="AlphaFoldDB" id="A0A5S4VWL1"/>